<dbReference type="Pfam" id="PF13404">
    <property type="entry name" value="HTH_AsnC-type"/>
    <property type="match status" value="1"/>
</dbReference>
<dbReference type="EMBL" id="CP034170">
    <property type="protein sequence ID" value="AZI58754.1"/>
    <property type="molecule type" value="Genomic_DNA"/>
</dbReference>
<dbReference type="InterPro" id="IPR036388">
    <property type="entry name" value="WH-like_DNA-bd_sf"/>
</dbReference>
<dbReference type="KEGG" id="nak:EH165_12040"/>
<evidence type="ECO:0000313" key="6">
    <source>
        <dbReference type="EMBL" id="AZI58754.1"/>
    </source>
</evidence>
<dbReference type="SMART" id="SM00344">
    <property type="entry name" value="HTH_ASNC"/>
    <property type="match status" value="1"/>
</dbReference>
<dbReference type="RefSeq" id="WP_124799659.1">
    <property type="nucleotide sequence ID" value="NZ_CP034170.1"/>
</dbReference>
<dbReference type="OrthoDB" id="5243753at2"/>
<dbReference type="InterPro" id="IPR019885">
    <property type="entry name" value="Tscrpt_reg_HTH_AsnC-type_CS"/>
</dbReference>
<dbReference type="SUPFAM" id="SSF54909">
    <property type="entry name" value="Dimeric alpha+beta barrel"/>
    <property type="match status" value="1"/>
</dbReference>
<dbReference type="PANTHER" id="PTHR30154:SF53">
    <property type="entry name" value="HTH-TYPE TRANSCRIPTIONAL REGULATOR LRPC"/>
    <property type="match status" value="1"/>
</dbReference>
<dbReference type="Pfam" id="PF01037">
    <property type="entry name" value="AsnC_trans_reg"/>
    <property type="match status" value="1"/>
</dbReference>
<dbReference type="InterPro" id="IPR011008">
    <property type="entry name" value="Dimeric_a/b-barrel"/>
</dbReference>
<evidence type="ECO:0000256" key="3">
    <source>
        <dbReference type="ARBA" id="ARBA00023163"/>
    </source>
</evidence>
<dbReference type="GO" id="GO:0043200">
    <property type="term" value="P:response to amino acid"/>
    <property type="evidence" value="ECO:0007669"/>
    <property type="project" value="TreeGrafter"/>
</dbReference>
<dbReference type="CDD" id="cd00090">
    <property type="entry name" value="HTH_ARSR"/>
    <property type="match status" value="1"/>
</dbReference>
<name>A0A3G8ZWE9_9ACTN</name>
<dbReference type="GO" id="GO:0005829">
    <property type="term" value="C:cytosol"/>
    <property type="evidence" value="ECO:0007669"/>
    <property type="project" value="TreeGrafter"/>
</dbReference>
<proteinExistence type="predicted"/>
<evidence type="ECO:0000256" key="4">
    <source>
        <dbReference type="SAM" id="MobiDB-lite"/>
    </source>
</evidence>
<dbReference type="InterPro" id="IPR000485">
    <property type="entry name" value="AsnC-type_HTH_dom"/>
</dbReference>
<reference evidence="6 7" key="1">
    <citation type="submission" date="2018-11" db="EMBL/GenBank/DDBJ databases">
        <authorList>
            <person name="Da X."/>
        </authorList>
    </citation>
    <scope>NUCLEOTIDE SEQUENCE [LARGE SCALE GENOMIC DNA]</scope>
    <source>
        <strain evidence="6 7">S14-144</strain>
    </source>
</reference>
<keyword evidence="7" id="KW-1185">Reference proteome</keyword>
<protein>
    <submittedName>
        <fullName evidence="6">Lrp/AsnC family transcriptional regulator</fullName>
    </submittedName>
</protein>
<dbReference type="InterPro" id="IPR036390">
    <property type="entry name" value="WH_DNA-bd_sf"/>
</dbReference>
<keyword evidence="1" id="KW-0805">Transcription regulation</keyword>
<dbReference type="InterPro" id="IPR011991">
    <property type="entry name" value="ArsR-like_HTH"/>
</dbReference>
<organism evidence="6 7">
    <name type="scientific">Nakamurella antarctica</name>
    <dbReference type="NCBI Taxonomy" id="1902245"/>
    <lineage>
        <taxon>Bacteria</taxon>
        <taxon>Bacillati</taxon>
        <taxon>Actinomycetota</taxon>
        <taxon>Actinomycetes</taxon>
        <taxon>Nakamurellales</taxon>
        <taxon>Nakamurellaceae</taxon>
        <taxon>Nakamurella</taxon>
    </lineage>
</organism>
<dbReference type="FunFam" id="1.10.10.10:FF:000186">
    <property type="entry name" value="AsnC family transcriptional regulator"/>
    <property type="match status" value="1"/>
</dbReference>
<dbReference type="Gene3D" id="1.10.10.10">
    <property type="entry name" value="Winged helix-like DNA-binding domain superfamily/Winged helix DNA-binding domain"/>
    <property type="match status" value="1"/>
</dbReference>
<dbReference type="AlphaFoldDB" id="A0A3G8ZWE9"/>
<keyword evidence="3" id="KW-0804">Transcription</keyword>
<dbReference type="SUPFAM" id="SSF46785">
    <property type="entry name" value="Winged helix' DNA-binding domain"/>
    <property type="match status" value="1"/>
</dbReference>
<feature type="compositionally biased region" description="Low complexity" evidence="4">
    <location>
        <begin position="155"/>
        <end position="166"/>
    </location>
</feature>
<dbReference type="PROSITE" id="PS00519">
    <property type="entry name" value="HTH_ASNC_1"/>
    <property type="match status" value="1"/>
</dbReference>
<evidence type="ECO:0000259" key="5">
    <source>
        <dbReference type="PROSITE" id="PS50956"/>
    </source>
</evidence>
<dbReference type="PANTHER" id="PTHR30154">
    <property type="entry name" value="LEUCINE-RESPONSIVE REGULATORY PROTEIN"/>
    <property type="match status" value="1"/>
</dbReference>
<dbReference type="Gene3D" id="3.30.70.920">
    <property type="match status" value="1"/>
</dbReference>
<accession>A0A3G8ZWE9</accession>
<dbReference type="Proteomes" id="UP000268084">
    <property type="component" value="Chromosome"/>
</dbReference>
<dbReference type="PRINTS" id="PR00033">
    <property type="entry name" value="HTHASNC"/>
</dbReference>
<dbReference type="InterPro" id="IPR019887">
    <property type="entry name" value="Tscrpt_reg_AsnC/Lrp_C"/>
</dbReference>
<feature type="region of interest" description="Disordered" evidence="4">
    <location>
        <begin position="146"/>
        <end position="166"/>
    </location>
</feature>
<dbReference type="GO" id="GO:0043565">
    <property type="term" value="F:sequence-specific DNA binding"/>
    <property type="evidence" value="ECO:0007669"/>
    <property type="project" value="InterPro"/>
</dbReference>
<evidence type="ECO:0000256" key="2">
    <source>
        <dbReference type="ARBA" id="ARBA00023125"/>
    </source>
</evidence>
<gene>
    <name evidence="6" type="ORF">EH165_12040</name>
</gene>
<keyword evidence="2" id="KW-0238">DNA-binding</keyword>
<dbReference type="InterPro" id="IPR019888">
    <property type="entry name" value="Tscrpt_reg_AsnC-like"/>
</dbReference>
<reference evidence="6 7" key="2">
    <citation type="submission" date="2018-12" db="EMBL/GenBank/DDBJ databases">
        <title>Nakamurella antarcticus sp. nov., isolated from Antarctica South Shetland Islands soil.</title>
        <authorList>
            <person name="Peng F."/>
        </authorList>
    </citation>
    <scope>NUCLEOTIDE SEQUENCE [LARGE SCALE GENOMIC DNA]</scope>
    <source>
        <strain evidence="6 7">S14-144</strain>
    </source>
</reference>
<evidence type="ECO:0000256" key="1">
    <source>
        <dbReference type="ARBA" id="ARBA00023015"/>
    </source>
</evidence>
<dbReference type="PROSITE" id="PS50956">
    <property type="entry name" value="HTH_ASNC_2"/>
    <property type="match status" value="1"/>
</dbReference>
<sequence>MDHLDKQLIDALRADGRASYAELARAVGLSSSAVHERVAKLESSGVITGYRAVVAAAAVGFGVTAMIAIEPGENGKDSDIARALETFPEIESCYGVAGNEAFVVTVRVPSVDDLHLMLGRLRAIDGVARTRTTVVLSTWFEGRQHRLTSPGEDAGGSPASGRGSAK</sequence>
<feature type="domain" description="HTH asnC-type" evidence="5">
    <location>
        <begin position="1"/>
        <end position="62"/>
    </location>
</feature>
<evidence type="ECO:0000313" key="7">
    <source>
        <dbReference type="Proteomes" id="UP000268084"/>
    </source>
</evidence>